<feature type="region of interest" description="Disordered" evidence="1">
    <location>
        <begin position="1"/>
        <end position="49"/>
    </location>
</feature>
<comment type="caution">
    <text evidence="3">The sequence shown here is derived from an EMBL/GenBank/DDBJ whole genome shotgun (WGS) entry which is preliminary data.</text>
</comment>
<dbReference type="VEuPathDB" id="FungiDB:FUN_007624"/>
<keyword evidence="2" id="KW-0812">Transmembrane</keyword>
<feature type="compositionally biased region" description="Polar residues" evidence="1">
    <location>
        <begin position="27"/>
        <end position="36"/>
    </location>
</feature>
<feature type="transmembrane region" description="Helical" evidence="2">
    <location>
        <begin position="58"/>
        <end position="78"/>
    </location>
</feature>
<protein>
    <submittedName>
        <fullName evidence="3">Uncharacterized protein</fullName>
    </submittedName>
</protein>
<dbReference type="Proteomes" id="UP000233469">
    <property type="component" value="Unassembled WGS sequence"/>
</dbReference>
<reference evidence="3 4" key="2">
    <citation type="submission" date="2017-10" db="EMBL/GenBank/DDBJ databases">
        <title>Extensive intraspecific genome diversity in a model arbuscular mycorrhizal fungus.</title>
        <authorList>
            <person name="Chen E.C.H."/>
            <person name="Morin E."/>
            <person name="Baudet D."/>
            <person name="Noel J."/>
            <person name="Ndikumana S."/>
            <person name="Charron P."/>
            <person name="St-Onge C."/>
            <person name="Giorgi J."/>
            <person name="Grigoriev I.V."/>
            <person name="Roux C."/>
            <person name="Martin F.M."/>
            <person name="Corradi N."/>
        </authorList>
    </citation>
    <scope>NUCLEOTIDE SEQUENCE [LARGE SCALE GENOMIC DNA]</scope>
    <source>
        <strain evidence="3 4">C2</strain>
    </source>
</reference>
<organism evidence="3 4">
    <name type="scientific">Rhizophagus irregularis</name>
    <dbReference type="NCBI Taxonomy" id="588596"/>
    <lineage>
        <taxon>Eukaryota</taxon>
        <taxon>Fungi</taxon>
        <taxon>Fungi incertae sedis</taxon>
        <taxon>Mucoromycota</taxon>
        <taxon>Glomeromycotina</taxon>
        <taxon>Glomeromycetes</taxon>
        <taxon>Glomerales</taxon>
        <taxon>Glomeraceae</taxon>
        <taxon>Rhizophagus</taxon>
    </lineage>
</organism>
<sequence>QQTNEEDYLDINNPNITKHKGHPPKRLQSNVEQSSSKGKHALRNSMQINENAEGSKGLGALGALGVLGVLGVLGIRIIDCLKGAIARIVRIVSC</sequence>
<evidence type="ECO:0000256" key="1">
    <source>
        <dbReference type="SAM" id="MobiDB-lite"/>
    </source>
</evidence>
<proteinExistence type="predicted"/>
<evidence type="ECO:0000313" key="3">
    <source>
        <dbReference type="EMBL" id="PKK73283.1"/>
    </source>
</evidence>
<dbReference type="AlphaFoldDB" id="A0A2N1NHD4"/>
<gene>
    <name evidence="3" type="ORF">RhiirC2_776254</name>
</gene>
<evidence type="ECO:0000256" key="2">
    <source>
        <dbReference type="SAM" id="Phobius"/>
    </source>
</evidence>
<dbReference type="EMBL" id="LLXL01000383">
    <property type="protein sequence ID" value="PKK73283.1"/>
    <property type="molecule type" value="Genomic_DNA"/>
</dbReference>
<dbReference type="VEuPathDB" id="FungiDB:RhiirFUN_013635"/>
<keyword evidence="2" id="KW-1133">Transmembrane helix</keyword>
<keyword evidence="2" id="KW-0472">Membrane</keyword>
<name>A0A2N1NHD4_9GLOM</name>
<dbReference type="VEuPathDB" id="FungiDB:RhiirA1_459860"/>
<accession>A0A2N1NHD4</accession>
<reference evidence="3 4" key="1">
    <citation type="submission" date="2016-04" db="EMBL/GenBank/DDBJ databases">
        <title>Genome analyses suggest a sexual origin of heterokaryosis in a supposedly ancient asexual fungus.</title>
        <authorList>
            <person name="Ropars J."/>
            <person name="Sedzielewska K."/>
            <person name="Noel J."/>
            <person name="Charron P."/>
            <person name="Farinelli L."/>
            <person name="Marton T."/>
            <person name="Kruger M."/>
            <person name="Pelin A."/>
            <person name="Brachmann A."/>
            <person name="Corradi N."/>
        </authorList>
    </citation>
    <scope>NUCLEOTIDE SEQUENCE [LARGE SCALE GENOMIC DNA]</scope>
    <source>
        <strain evidence="3 4">C2</strain>
    </source>
</reference>
<evidence type="ECO:0000313" key="4">
    <source>
        <dbReference type="Proteomes" id="UP000233469"/>
    </source>
</evidence>
<feature type="non-terminal residue" evidence="3">
    <location>
        <position position="1"/>
    </location>
</feature>